<dbReference type="InterPro" id="IPR036188">
    <property type="entry name" value="FAD/NAD-bd_sf"/>
</dbReference>
<evidence type="ECO:0000256" key="6">
    <source>
        <dbReference type="ARBA" id="ARBA00023002"/>
    </source>
</evidence>
<evidence type="ECO:0000256" key="3">
    <source>
        <dbReference type="ARBA" id="ARBA00022630"/>
    </source>
</evidence>
<evidence type="ECO:0000256" key="2">
    <source>
        <dbReference type="ARBA" id="ARBA00010139"/>
    </source>
</evidence>
<evidence type="ECO:0000256" key="5">
    <source>
        <dbReference type="ARBA" id="ARBA00022857"/>
    </source>
</evidence>
<proteinExistence type="inferred from homology"/>
<dbReference type="PANTHER" id="PTHR43098:SF2">
    <property type="entry name" value="FAD-BINDING MONOOXYGENASE AUSB-RELATED"/>
    <property type="match status" value="1"/>
</dbReference>
<dbReference type="Gene3D" id="3.50.50.60">
    <property type="entry name" value="FAD/NAD(P)-binding domain"/>
    <property type="match status" value="2"/>
</dbReference>
<keyword evidence="5" id="KW-0521">NADP</keyword>
<dbReference type="EMBL" id="CAMGZC010000299">
    <property type="protein sequence ID" value="CAI0646102.1"/>
    <property type="molecule type" value="Genomic_DNA"/>
</dbReference>
<dbReference type="AlphaFoldDB" id="A0A9W4RSG8"/>
<comment type="cofactor">
    <cofactor evidence="1">
        <name>FAD</name>
        <dbReference type="ChEBI" id="CHEBI:57692"/>
    </cofactor>
</comment>
<dbReference type="InterPro" id="IPR050775">
    <property type="entry name" value="FAD-binding_Monooxygenases"/>
</dbReference>
<organism evidence="7 8">
    <name type="scientific">Colletotrichum noveboracense</name>
    <dbReference type="NCBI Taxonomy" id="2664923"/>
    <lineage>
        <taxon>Eukaryota</taxon>
        <taxon>Fungi</taxon>
        <taxon>Dikarya</taxon>
        <taxon>Ascomycota</taxon>
        <taxon>Pezizomycotina</taxon>
        <taxon>Sordariomycetes</taxon>
        <taxon>Hypocreomycetidae</taxon>
        <taxon>Glomerellales</taxon>
        <taxon>Glomerellaceae</taxon>
        <taxon>Colletotrichum</taxon>
        <taxon>Colletotrichum gloeosporioides species complex</taxon>
    </lineage>
</organism>
<gene>
    <name evidence="7" type="ORF">CGXH109_LOCUS51743</name>
</gene>
<reference evidence="7" key="1">
    <citation type="submission" date="2022-08" db="EMBL/GenBank/DDBJ databases">
        <authorList>
            <person name="Giroux E."/>
            <person name="Giroux E."/>
        </authorList>
    </citation>
    <scope>NUCLEOTIDE SEQUENCE</scope>
    <source>
        <strain evidence="7">H1091258</strain>
    </source>
</reference>
<protein>
    <recommendedName>
        <fullName evidence="9">Cyclohexanone monooxygenase</fullName>
    </recommendedName>
</protein>
<evidence type="ECO:0000313" key="8">
    <source>
        <dbReference type="Proteomes" id="UP001152533"/>
    </source>
</evidence>
<keyword evidence="8" id="KW-1185">Reference proteome</keyword>
<dbReference type="PANTHER" id="PTHR43098">
    <property type="entry name" value="L-ORNITHINE N(5)-MONOOXYGENASE-RELATED"/>
    <property type="match status" value="1"/>
</dbReference>
<comment type="caution">
    <text evidence="7">The sequence shown here is derived from an EMBL/GenBank/DDBJ whole genome shotgun (WGS) entry which is preliminary data.</text>
</comment>
<keyword evidence="3" id="KW-0285">Flavoprotein</keyword>
<evidence type="ECO:0008006" key="9">
    <source>
        <dbReference type="Google" id="ProtNLM"/>
    </source>
</evidence>
<evidence type="ECO:0000256" key="4">
    <source>
        <dbReference type="ARBA" id="ARBA00022827"/>
    </source>
</evidence>
<dbReference type="Proteomes" id="UP001152533">
    <property type="component" value="Unassembled WGS sequence"/>
</dbReference>
<evidence type="ECO:0000313" key="7">
    <source>
        <dbReference type="EMBL" id="CAI0646102.1"/>
    </source>
</evidence>
<keyword evidence="4" id="KW-0274">FAD</keyword>
<dbReference type="GO" id="GO:0016491">
    <property type="term" value="F:oxidoreductase activity"/>
    <property type="evidence" value="ECO:0007669"/>
    <property type="project" value="UniProtKB-KW"/>
</dbReference>
<accession>A0A9W4RSG8</accession>
<evidence type="ECO:0000256" key="1">
    <source>
        <dbReference type="ARBA" id="ARBA00001974"/>
    </source>
</evidence>
<name>A0A9W4RSG8_9PEZI</name>
<feature type="non-terminal residue" evidence="7">
    <location>
        <position position="1"/>
    </location>
</feature>
<sequence length="642" mass="71402">NRLPRLLNTEPIKAINMTTLETTIQKYAEERDKRLAAVRTEEYASFRDDHGLHDLAVDPFIDYDNLEKGRPLKDGDEVKFLAIGAGISCLLFAHQLIRAGFQAQEFVAVDTAGGFGGTWYWNRYPGAMCDVEGYVYLPLLEETGYIPKHKYSYGSEIRQHLENVAGTLNIRGMFGTTVQSQKWDDKAGRWIVSMVQNRGRNRDPVQLTVRTQFLFSAGGFLVSPHLPKLPGLQDFIQNKRLMHTARWDYNYTGGSQEKPDLSNLRDKVVGIIGTGATAVQVVPEVAKWAKKLYVFQRTPTYVSERGQKETDRATWASDVATKKGWQYERMDNLNRSLTNDPPEKDLCNDGWSECHAFAGVIGSSKPYGGSQEESLASLIETDRSRAERVRRHIEEQVMDKSVAERLKPWYGVWCKRPAFHEEYLASFNRPNVELVDTDGQGIEGYTSEGVLANGGQTYPLDLLILATGFQSVTSGDGSPSGQTGSTFTGRHGREITEKWNGGEAGSLFGVATHGFPNLFFAAFSHLGTSPNITSVYVNAADVVAHIISTAIKNASIPGKTVIEVTREFEERYIQQMIERVGWTELSQACTPGWFTGNAKLLKEGMGVSNLVWVTGIIDYRSMLEGWMAKGNLDGLAVTSASE</sequence>
<keyword evidence="6" id="KW-0560">Oxidoreductase</keyword>
<comment type="similarity">
    <text evidence="2">Belongs to the FAD-binding monooxygenase family.</text>
</comment>
<dbReference type="SUPFAM" id="SSF51905">
    <property type="entry name" value="FAD/NAD(P)-binding domain"/>
    <property type="match status" value="1"/>
</dbReference>